<reference evidence="4 5" key="1">
    <citation type="submission" date="2021-04" db="EMBL/GenBank/DDBJ databases">
        <title>Chitinophaga sp. nov., isolated from the rhizosphere soil.</title>
        <authorList>
            <person name="He S."/>
        </authorList>
    </citation>
    <scope>NUCLEOTIDE SEQUENCE [LARGE SCALE GENOMIC DNA]</scope>
    <source>
        <strain evidence="4 5">2R12</strain>
    </source>
</reference>
<dbReference type="PROSITE" id="PS51318">
    <property type="entry name" value="TAT"/>
    <property type="match status" value="1"/>
</dbReference>
<evidence type="ECO:0000313" key="5">
    <source>
        <dbReference type="Proteomes" id="UP000676386"/>
    </source>
</evidence>
<gene>
    <name evidence="4" type="ORF">KE626_18665</name>
</gene>
<dbReference type="Pfam" id="PF00149">
    <property type="entry name" value="Metallophos"/>
    <property type="match status" value="1"/>
</dbReference>
<dbReference type="Gene3D" id="3.60.21.10">
    <property type="match status" value="1"/>
</dbReference>
<accession>A0ABS5J2Q8</accession>
<dbReference type="InterPro" id="IPR006311">
    <property type="entry name" value="TAT_signal"/>
</dbReference>
<evidence type="ECO:0000259" key="3">
    <source>
        <dbReference type="Pfam" id="PF16656"/>
    </source>
</evidence>
<dbReference type="SUPFAM" id="SSF56300">
    <property type="entry name" value="Metallo-dependent phosphatases"/>
    <property type="match status" value="1"/>
</dbReference>
<feature type="domain" description="Calcineurin-like phosphoesterase" evidence="2">
    <location>
        <begin position="162"/>
        <end position="354"/>
    </location>
</feature>
<dbReference type="InterPro" id="IPR015914">
    <property type="entry name" value="PAPs_N"/>
</dbReference>
<dbReference type="Pfam" id="PF16656">
    <property type="entry name" value="Pur_ac_phosph_N"/>
    <property type="match status" value="1"/>
</dbReference>
<feature type="domain" description="Purple acid phosphatase N-terminal" evidence="3">
    <location>
        <begin position="55"/>
        <end position="150"/>
    </location>
</feature>
<dbReference type="InterPro" id="IPR029052">
    <property type="entry name" value="Metallo-depent_PP-like"/>
</dbReference>
<sequence>MKKTNSEQSRRSFLGNISKAGLLGITGIVPAIAKAGIQPDNGKTNAPEHAFLCKPYLQYPGPNTISVMWLTARPCYSWVEYGTDGELNQKAHRVTNGLVDANNRLHRIELDQLKPGKKYSYKVYSKDILSFEPYKLTYGETISSETYTFTAPDPQAKEVSWLIINDIHDRPASIPHLVGLNKQDPYDFVFFNGDVFDYQADEQQIIDHMLTPCGDTFSTQTPFMYVRGNHETRGKYAREWHQYFDNPGHNNYFTFTIGPVSAIVLDTGEDKEDEHPVYAGIVDFDAYREQQARWLEQQLQNPAFKKAKHKVVMMHIPHYHSGEWHGVKHCREMFGGLFNKHKIDILICGHTHQYGVYAPSKGQHEFPLIIGGGPKDGFRTLIKIKADQQRLVLTMLKDDGSKVGEYTV</sequence>
<dbReference type="InterPro" id="IPR008963">
    <property type="entry name" value="Purple_acid_Pase-like_N"/>
</dbReference>
<dbReference type="PANTHER" id="PTHR45867">
    <property type="entry name" value="PURPLE ACID PHOSPHATASE"/>
    <property type="match status" value="1"/>
</dbReference>
<name>A0ABS5J2Q8_9BACT</name>
<comment type="caution">
    <text evidence="4">The sequence shown here is derived from an EMBL/GenBank/DDBJ whole genome shotgun (WGS) entry which is preliminary data.</text>
</comment>
<dbReference type="RefSeq" id="WP_211974454.1">
    <property type="nucleotide sequence ID" value="NZ_CBFHAM010000054.1"/>
</dbReference>
<evidence type="ECO:0000313" key="4">
    <source>
        <dbReference type="EMBL" id="MBS0029353.1"/>
    </source>
</evidence>
<keyword evidence="1" id="KW-0732">Signal</keyword>
<keyword evidence="5" id="KW-1185">Reference proteome</keyword>
<dbReference type="PANTHER" id="PTHR45867:SF3">
    <property type="entry name" value="ACID PHOSPHATASE TYPE 7"/>
    <property type="match status" value="1"/>
</dbReference>
<dbReference type="Proteomes" id="UP000676386">
    <property type="component" value="Unassembled WGS sequence"/>
</dbReference>
<evidence type="ECO:0000259" key="2">
    <source>
        <dbReference type="Pfam" id="PF00149"/>
    </source>
</evidence>
<dbReference type="SUPFAM" id="SSF49363">
    <property type="entry name" value="Purple acid phosphatase, N-terminal domain"/>
    <property type="match status" value="1"/>
</dbReference>
<evidence type="ECO:0000256" key="1">
    <source>
        <dbReference type="ARBA" id="ARBA00022729"/>
    </source>
</evidence>
<dbReference type="Gene3D" id="2.60.40.380">
    <property type="entry name" value="Purple acid phosphatase-like, N-terminal"/>
    <property type="match status" value="1"/>
</dbReference>
<dbReference type="EMBL" id="JAGTXB010000009">
    <property type="protein sequence ID" value="MBS0029353.1"/>
    <property type="molecule type" value="Genomic_DNA"/>
</dbReference>
<proteinExistence type="predicted"/>
<organism evidence="4 5">
    <name type="scientific">Chitinophaga hostae</name>
    <dbReference type="NCBI Taxonomy" id="2831022"/>
    <lineage>
        <taxon>Bacteria</taxon>
        <taxon>Pseudomonadati</taxon>
        <taxon>Bacteroidota</taxon>
        <taxon>Chitinophagia</taxon>
        <taxon>Chitinophagales</taxon>
        <taxon>Chitinophagaceae</taxon>
        <taxon>Chitinophaga</taxon>
    </lineage>
</organism>
<dbReference type="InterPro" id="IPR004843">
    <property type="entry name" value="Calcineurin-like_PHP"/>
</dbReference>
<protein>
    <submittedName>
        <fullName evidence="4">Metallophosphoesterase</fullName>
    </submittedName>
</protein>